<proteinExistence type="predicted"/>
<evidence type="ECO:0000313" key="2">
    <source>
        <dbReference type="Proteomes" id="UP000009026"/>
    </source>
</evidence>
<gene>
    <name evidence="1" type="ORF">A176_002475</name>
</gene>
<sequence length="57" mass="6554">MRAAAVASRASLPRTREFMPVPMLRDADAARTPRTRLDSERPASIREAIFRWLDQEL</sequence>
<dbReference type="AlphaFoldDB" id="A0A0H4WVE6"/>
<dbReference type="RefSeq" id="WP_002639418.1">
    <property type="nucleotide sequence ID" value="NZ_CP012109.1"/>
</dbReference>
<reference evidence="1 2" key="1">
    <citation type="journal article" date="2016" name="PLoS ONE">
        <title>Complete Genome Sequence and Comparative Genomics of a Novel Myxobacterium Myxococcus hansupus.</title>
        <authorList>
            <person name="Sharma G."/>
            <person name="Narwani T."/>
            <person name="Subramanian S."/>
        </authorList>
    </citation>
    <scope>NUCLEOTIDE SEQUENCE [LARGE SCALE GENOMIC DNA]</scope>
    <source>
        <strain evidence="2">mixupus</strain>
    </source>
</reference>
<organism evidence="1 2">
    <name type="scientific">Pseudomyxococcus hansupus</name>
    <dbReference type="NCBI Taxonomy" id="1297742"/>
    <lineage>
        <taxon>Bacteria</taxon>
        <taxon>Pseudomonadati</taxon>
        <taxon>Myxococcota</taxon>
        <taxon>Myxococcia</taxon>
        <taxon>Myxococcales</taxon>
        <taxon>Cystobacterineae</taxon>
        <taxon>Myxococcaceae</taxon>
        <taxon>Pseudomyxococcus</taxon>
    </lineage>
</organism>
<dbReference type="Proteomes" id="UP000009026">
    <property type="component" value="Chromosome"/>
</dbReference>
<dbReference type="KEGG" id="mym:A176_002475"/>
<name>A0A0H4WVE6_9BACT</name>
<evidence type="ECO:0000313" key="1">
    <source>
        <dbReference type="EMBL" id="AKQ65563.1"/>
    </source>
</evidence>
<protein>
    <submittedName>
        <fullName evidence="1">Uncharacterized protein</fullName>
    </submittedName>
</protein>
<accession>A0A0H4WVE6</accession>
<dbReference type="STRING" id="1297742.A176_002475"/>
<dbReference type="PATRIC" id="fig|1297742.4.peg.2500"/>
<dbReference type="EMBL" id="CP012109">
    <property type="protein sequence ID" value="AKQ65563.1"/>
    <property type="molecule type" value="Genomic_DNA"/>
</dbReference>
<keyword evidence="2" id="KW-1185">Reference proteome</keyword>